<accession>A0A1G7GDL5</accession>
<dbReference type="Pfam" id="PF00466">
    <property type="entry name" value="Ribosomal_L10"/>
    <property type="match status" value="1"/>
</dbReference>
<dbReference type="CDD" id="cd05797">
    <property type="entry name" value="Ribosomal_L10"/>
    <property type="match status" value="1"/>
</dbReference>
<dbReference type="Proteomes" id="UP000199109">
    <property type="component" value="Unassembled WGS sequence"/>
</dbReference>
<comment type="function">
    <text evidence="1 6">Forms part of the ribosomal stalk, playing a central role in the interaction of the ribosome with GTP-bound translation factors.</text>
</comment>
<keyword evidence="8" id="KW-1185">Reference proteome</keyword>
<dbReference type="PANTHER" id="PTHR11560">
    <property type="entry name" value="39S RIBOSOMAL PROTEIN L10, MITOCHONDRIAL"/>
    <property type="match status" value="1"/>
</dbReference>
<keyword evidence="4 6" id="KW-0687">Ribonucleoprotein</keyword>
<evidence type="ECO:0000256" key="4">
    <source>
        <dbReference type="ARBA" id="ARBA00023274"/>
    </source>
</evidence>
<dbReference type="GO" id="GO:1990904">
    <property type="term" value="C:ribonucleoprotein complex"/>
    <property type="evidence" value="ECO:0007669"/>
    <property type="project" value="UniProtKB-KW"/>
</dbReference>
<reference evidence="7 8" key="1">
    <citation type="submission" date="2016-10" db="EMBL/GenBank/DDBJ databases">
        <authorList>
            <person name="de Groot N.N."/>
        </authorList>
    </citation>
    <scope>NUCLEOTIDE SEQUENCE [LARGE SCALE GENOMIC DNA]</scope>
    <source>
        <strain evidence="7 8">DSM 23421</strain>
    </source>
</reference>
<dbReference type="STRING" id="641691.SAMN05421636_10889"/>
<keyword evidence="6" id="KW-0694">RNA-binding</keyword>
<dbReference type="HAMAP" id="MF_00362">
    <property type="entry name" value="Ribosomal_uL10"/>
    <property type="match status" value="1"/>
</dbReference>
<comment type="subunit">
    <text evidence="6">Part of the ribosomal stalk of the 50S ribosomal subunit. The N-terminus interacts with L11 and the large rRNA to form the base of the stalk. The C-terminus forms an elongated spine to which L12 dimers bind in a sequential fashion forming a multimeric L10(L12)X complex.</text>
</comment>
<gene>
    <name evidence="6" type="primary">rplJ</name>
    <name evidence="7" type="ORF">SAMN05421636_10889</name>
</gene>
<evidence type="ECO:0000313" key="8">
    <source>
        <dbReference type="Proteomes" id="UP000199109"/>
    </source>
</evidence>
<dbReference type="InterPro" id="IPR047865">
    <property type="entry name" value="Ribosomal_uL10_bac_type"/>
</dbReference>
<dbReference type="GO" id="GO:0005840">
    <property type="term" value="C:ribosome"/>
    <property type="evidence" value="ECO:0007669"/>
    <property type="project" value="UniProtKB-KW"/>
</dbReference>
<name>A0A1G7GDL5_9FLAO</name>
<evidence type="ECO:0000256" key="1">
    <source>
        <dbReference type="ARBA" id="ARBA00002633"/>
    </source>
</evidence>
<organism evidence="7 8">
    <name type="scientific">Pricia antarctica</name>
    <dbReference type="NCBI Taxonomy" id="641691"/>
    <lineage>
        <taxon>Bacteria</taxon>
        <taxon>Pseudomonadati</taxon>
        <taxon>Bacteroidota</taxon>
        <taxon>Flavobacteriia</taxon>
        <taxon>Flavobacteriales</taxon>
        <taxon>Flavobacteriaceae</taxon>
        <taxon>Pricia</taxon>
    </lineage>
</organism>
<dbReference type="GO" id="GO:0070180">
    <property type="term" value="F:large ribosomal subunit rRNA binding"/>
    <property type="evidence" value="ECO:0007669"/>
    <property type="project" value="UniProtKB-UniRule"/>
</dbReference>
<evidence type="ECO:0000256" key="5">
    <source>
        <dbReference type="ARBA" id="ARBA00035202"/>
    </source>
</evidence>
<keyword evidence="6" id="KW-0699">rRNA-binding</keyword>
<sequence>MTREEKANVIKDLTTRLADSPTIYLADISGLNAIQTTDLRRACFKANVQLSVVKNTLLSKAMEASEKEFGELSDVLKGSTSLMFSEVGNAPAKLIKNFRKKAKKPLLKGAFVEETIYIGDENLDRLVDIKSKDEMIGEIIGLLQSPAKNVISGLKASGGKLAGILKTLSEREN</sequence>
<dbReference type="AlphaFoldDB" id="A0A1G7GDL5"/>
<dbReference type="Gene3D" id="3.30.70.1730">
    <property type="match status" value="1"/>
</dbReference>
<dbReference type="InterPro" id="IPR022973">
    <property type="entry name" value="Ribosomal_uL10_bac"/>
</dbReference>
<keyword evidence="3 6" id="KW-0689">Ribosomal protein</keyword>
<evidence type="ECO:0000313" key="7">
    <source>
        <dbReference type="EMBL" id="SDE86232.1"/>
    </source>
</evidence>
<proteinExistence type="inferred from homology"/>
<comment type="similarity">
    <text evidence="2 6">Belongs to the universal ribosomal protein uL10 family.</text>
</comment>
<dbReference type="InterPro" id="IPR043141">
    <property type="entry name" value="Ribosomal_uL10-like_sf"/>
</dbReference>
<dbReference type="InterPro" id="IPR001790">
    <property type="entry name" value="Ribosomal_uL10"/>
</dbReference>
<dbReference type="OrthoDB" id="1523686at2"/>
<evidence type="ECO:0000256" key="2">
    <source>
        <dbReference type="ARBA" id="ARBA00008889"/>
    </source>
</evidence>
<dbReference type="RefSeq" id="WP_091871396.1">
    <property type="nucleotide sequence ID" value="NZ_FNAO01000008.1"/>
</dbReference>
<dbReference type="NCBIfam" id="NF000955">
    <property type="entry name" value="PRK00099.1-1"/>
    <property type="match status" value="1"/>
</dbReference>
<dbReference type="SUPFAM" id="SSF160369">
    <property type="entry name" value="Ribosomal protein L10-like"/>
    <property type="match status" value="1"/>
</dbReference>
<protein>
    <recommendedName>
        <fullName evidence="5 6">Large ribosomal subunit protein uL10</fullName>
    </recommendedName>
</protein>
<evidence type="ECO:0000256" key="3">
    <source>
        <dbReference type="ARBA" id="ARBA00022980"/>
    </source>
</evidence>
<evidence type="ECO:0000256" key="6">
    <source>
        <dbReference type="HAMAP-Rule" id="MF_00362"/>
    </source>
</evidence>
<dbReference type="EMBL" id="FNAO01000008">
    <property type="protein sequence ID" value="SDE86232.1"/>
    <property type="molecule type" value="Genomic_DNA"/>
</dbReference>
<dbReference type="GO" id="GO:0006412">
    <property type="term" value="P:translation"/>
    <property type="evidence" value="ECO:0007669"/>
    <property type="project" value="UniProtKB-UniRule"/>
</dbReference>